<dbReference type="GO" id="GO:0016301">
    <property type="term" value="F:kinase activity"/>
    <property type="evidence" value="ECO:0007669"/>
    <property type="project" value="UniProtKB-KW"/>
</dbReference>
<dbReference type="Gene3D" id="3.40.50.300">
    <property type="entry name" value="P-loop containing nucleotide triphosphate hydrolases"/>
    <property type="match status" value="1"/>
</dbReference>
<feature type="domain" description="Phosphoribulokinase/uridine kinase" evidence="1">
    <location>
        <begin position="24"/>
        <end position="178"/>
    </location>
</feature>
<evidence type="ECO:0000313" key="3">
    <source>
        <dbReference type="Proteomes" id="UP001316189"/>
    </source>
</evidence>
<dbReference type="RefSeq" id="WP_227569551.1">
    <property type="nucleotide sequence ID" value="NZ_CP101988.1"/>
</dbReference>
<dbReference type="SUPFAM" id="SSF52540">
    <property type="entry name" value="P-loop containing nucleoside triphosphate hydrolases"/>
    <property type="match status" value="1"/>
</dbReference>
<organism evidence="2 3">
    <name type="scientific">Cellulomonas chengniuliangii</name>
    <dbReference type="NCBI Taxonomy" id="2968084"/>
    <lineage>
        <taxon>Bacteria</taxon>
        <taxon>Bacillati</taxon>
        <taxon>Actinomycetota</taxon>
        <taxon>Actinomycetes</taxon>
        <taxon>Micrococcales</taxon>
        <taxon>Cellulomonadaceae</taxon>
        <taxon>Cellulomonas</taxon>
    </lineage>
</organism>
<dbReference type="EMBL" id="CP101988">
    <property type="protein sequence ID" value="UUI74390.1"/>
    <property type="molecule type" value="Genomic_DNA"/>
</dbReference>
<sequence>MGGDLDMIVARLSAGVAGSGRALVAIDGVGGSGKTTFAETLADRVEARPVVVVHVDDFFNPSAVRHARGRESSEGFWLDAYNYDALASWTLGPLSAGGDGSYCPGSYDHARDSTVQPDRRMAPRDALVLVEGTFLHRDELARFWDFSIFLDVPFEEATRRMARRDAVDPDVERGRMRRYVGAQQMYFACATPWERASLVVDNTDLDNPRIIDVASVTAR</sequence>
<evidence type="ECO:0000259" key="1">
    <source>
        <dbReference type="Pfam" id="PF00485"/>
    </source>
</evidence>
<keyword evidence="2" id="KW-0418">Kinase</keyword>
<dbReference type="InterPro" id="IPR027417">
    <property type="entry name" value="P-loop_NTPase"/>
</dbReference>
<gene>
    <name evidence="2" type="ORF">NP064_11320</name>
</gene>
<keyword evidence="2" id="KW-0808">Transferase</keyword>
<dbReference type="Proteomes" id="UP001316189">
    <property type="component" value="Chromosome"/>
</dbReference>
<name>A0ABY5KVA8_9CELL</name>
<dbReference type="Pfam" id="PF00485">
    <property type="entry name" value="PRK"/>
    <property type="match status" value="1"/>
</dbReference>
<protein>
    <submittedName>
        <fullName evidence="2">Uridine kinase</fullName>
    </submittedName>
</protein>
<dbReference type="PANTHER" id="PTHR10285">
    <property type="entry name" value="URIDINE KINASE"/>
    <property type="match status" value="1"/>
</dbReference>
<proteinExistence type="predicted"/>
<evidence type="ECO:0000313" key="2">
    <source>
        <dbReference type="EMBL" id="UUI74390.1"/>
    </source>
</evidence>
<dbReference type="InterPro" id="IPR006083">
    <property type="entry name" value="PRK/URK"/>
</dbReference>
<accession>A0ABY5KVA8</accession>
<keyword evidence="3" id="KW-1185">Reference proteome</keyword>
<reference evidence="2 3" key="1">
    <citation type="submission" date="2022-07" db="EMBL/GenBank/DDBJ databases">
        <title>Novel species in genus cellulomonas.</title>
        <authorList>
            <person name="Ye L."/>
        </authorList>
    </citation>
    <scope>NUCLEOTIDE SEQUENCE [LARGE SCALE GENOMIC DNA]</scope>
    <source>
        <strain evidence="3">zg-Y338</strain>
    </source>
</reference>